<dbReference type="InterPro" id="IPR056412">
    <property type="entry name" value="Ig_CycH"/>
</dbReference>
<evidence type="ECO:0000256" key="6">
    <source>
        <dbReference type="SAM" id="Phobius"/>
    </source>
</evidence>
<protein>
    <submittedName>
        <fullName evidence="9">C-type cytochrome biogenesis protein CcmI</fullName>
    </submittedName>
</protein>
<dbReference type="InterPro" id="IPR051263">
    <property type="entry name" value="C-type_cytochrome_biogenesis"/>
</dbReference>
<dbReference type="Gene3D" id="1.25.40.10">
    <property type="entry name" value="Tetratricopeptide repeat domain"/>
    <property type="match status" value="1"/>
</dbReference>
<feature type="transmembrane region" description="Helical" evidence="6">
    <location>
        <begin position="90"/>
        <end position="108"/>
    </location>
</feature>
<name>A0ABV6E8H5_9GAMM</name>
<evidence type="ECO:0000259" key="8">
    <source>
        <dbReference type="Pfam" id="PF23914"/>
    </source>
</evidence>
<evidence type="ECO:0000256" key="5">
    <source>
        <dbReference type="PROSITE-ProRule" id="PRU00339"/>
    </source>
</evidence>
<comment type="caution">
    <text evidence="9">The sequence shown here is derived from an EMBL/GenBank/DDBJ whole genome shotgun (WGS) entry which is preliminary data.</text>
</comment>
<dbReference type="NCBIfam" id="TIGR03142">
    <property type="entry name" value="cytochro_ccmI"/>
    <property type="match status" value="1"/>
</dbReference>
<dbReference type="EMBL" id="JBHLXG010000003">
    <property type="protein sequence ID" value="MFC0225305.1"/>
    <property type="molecule type" value="Genomic_DNA"/>
</dbReference>
<dbReference type="Proteomes" id="UP001589792">
    <property type="component" value="Unassembled WGS sequence"/>
</dbReference>
<dbReference type="InterPro" id="IPR019734">
    <property type="entry name" value="TPR_rpt"/>
</dbReference>
<gene>
    <name evidence="9" type="primary">ccmI</name>
    <name evidence="9" type="ORF">ACFFJ3_02090</name>
</gene>
<feature type="domain" description="Cytochrome c-type biogenesis protein H Ig-like" evidence="7">
    <location>
        <begin position="293"/>
        <end position="399"/>
    </location>
</feature>
<keyword evidence="3" id="KW-0201">Cytochrome c-type biogenesis</keyword>
<dbReference type="PROSITE" id="PS50005">
    <property type="entry name" value="TPR"/>
    <property type="match status" value="1"/>
</dbReference>
<keyword evidence="10" id="KW-1185">Reference proteome</keyword>
<comment type="subcellular location">
    <subcellularLocation>
        <location evidence="1">Cell envelope</location>
    </subcellularLocation>
</comment>
<evidence type="ECO:0000259" key="7">
    <source>
        <dbReference type="Pfam" id="PF23892"/>
    </source>
</evidence>
<evidence type="ECO:0000256" key="3">
    <source>
        <dbReference type="ARBA" id="ARBA00022748"/>
    </source>
</evidence>
<dbReference type="InterPro" id="IPR056413">
    <property type="entry name" value="TPR_CcmH_CycH"/>
</dbReference>
<dbReference type="InterPro" id="IPR017560">
    <property type="entry name" value="Cyt_c_biogenesis_CcmI"/>
</dbReference>
<feature type="repeat" description="TPR" evidence="5">
    <location>
        <begin position="164"/>
        <end position="197"/>
    </location>
</feature>
<dbReference type="RefSeq" id="WP_380672487.1">
    <property type="nucleotide sequence ID" value="NZ_CP173186.1"/>
</dbReference>
<sequence length="403" mass="44759">MAFWLMIIVLLVGSAALLVVPAMRYGKQNSAASRDALNKAFYQERLGELEQDEELGVIAERSELVKELQQNLLNDIPGQQAQPAQPINRWALLPGVVVLVVVAVGFYLKTGGLSQVMAWHQVESQMPELRERVADERAKPLSMEEIARLGLGLRTSLQNDDRNINDWMMLGRVGMAMNNATTATQAFARAYRLDPNNIDVRLAYAEVLTRSNDPQDNKQATEMLRKMVAEDHTNLRVLSLLAFNAFEQEDYQQAIGAWQVMLKLLPADDQRVEVIKRSIEQAKVQAGEETVKLSVNVTLSPQAEKALAPQGMLIVSVTDGTSPVPIAVKQLPVSRFPMVFSLDDSNAMMPERLLSALQQVKVRVRLSQDNLTTPQAGEWFGESGLQAFSGKEQVSVQIDKQVP</sequence>
<reference evidence="9 10" key="1">
    <citation type="submission" date="2024-09" db="EMBL/GenBank/DDBJ databases">
        <authorList>
            <person name="Sun Q."/>
            <person name="Mori K."/>
        </authorList>
    </citation>
    <scope>NUCLEOTIDE SEQUENCE [LARGE SCALE GENOMIC DNA]</scope>
    <source>
        <strain evidence="9 10">CCM 8626</strain>
    </source>
</reference>
<keyword evidence="6" id="KW-0812">Transmembrane</keyword>
<evidence type="ECO:0000256" key="1">
    <source>
        <dbReference type="ARBA" id="ARBA00004196"/>
    </source>
</evidence>
<evidence type="ECO:0000256" key="4">
    <source>
        <dbReference type="ARBA" id="ARBA00022803"/>
    </source>
</evidence>
<feature type="domain" description="Cytochrome c-type biogenesis protein H TPR" evidence="8">
    <location>
        <begin position="115"/>
        <end position="271"/>
    </location>
</feature>
<evidence type="ECO:0000313" key="10">
    <source>
        <dbReference type="Proteomes" id="UP001589792"/>
    </source>
</evidence>
<evidence type="ECO:0000313" key="9">
    <source>
        <dbReference type="EMBL" id="MFC0225305.1"/>
    </source>
</evidence>
<dbReference type="SUPFAM" id="SSF48452">
    <property type="entry name" value="TPR-like"/>
    <property type="match status" value="1"/>
</dbReference>
<keyword evidence="2" id="KW-0677">Repeat</keyword>
<keyword evidence="6" id="KW-0472">Membrane</keyword>
<keyword evidence="6" id="KW-1133">Transmembrane helix</keyword>
<dbReference type="PANTHER" id="PTHR47870:SF2">
    <property type="entry name" value="FORMATE-DEPENDENT NITRITE REDUCTASE COMPLEX SUBUNIT NRFF"/>
    <property type="match status" value="1"/>
</dbReference>
<keyword evidence="4 5" id="KW-0802">TPR repeat</keyword>
<dbReference type="InterPro" id="IPR011990">
    <property type="entry name" value="TPR-like_helical_dom_sf"/>
</dbReference>
<organism evidence="9 10">
    <name type="scientific">Serratia aquatilis</name>
    <dbReference type="NCBI Taxonomy" id="1737515"/>
    <lineage>
        <taxon>Bacteria</taxon>
        <taxon>Pseudomonadati</taxon>
        <taxon>Pseudomonadota</taxon>
        <taxon>Gammaproteobacteria</taxon>
        <taxon>Enterobacterales</taxon>
        <taxon>Yersiniaceae</taxon>
        <taxon>Serratia</taxon>
    </lineage>
</organism>
<dbReference type="Pfam" id="PF23892">
    <property type="entry name" value="Ig_CycH"/>
    <property type="match status" value="1"/>
</dbReference>
<evidence type="ECO:0000256" key="2">
    <source>
        <dbReference type="ARBA" id="ARBA00022737"/>
    </source>
</evidence>
<proteinExistence type="predicted"/>
<dbReference type="PANTHER" id="PTHR47870">
    <property type="entry name" value="CYTOCHROME C-TYPE BIOGENESIS PROTEIN CCMH"/>
    <property type="match status" value="1"/>
</dbReference>
<accession>A0ABV6E8H5</accession>
<dbReference type="Pfam" id="PF23914">
    <property type="entry name" value="TPR_CcmH_CycH"/>
    <property type="match status" value="1"/>
</dbReference>